<comment type="caution">
    <text evidence="1">The sequence shown here is derived from an EMBL/GenBank/DDBJ whole genome shotgun (WGS) entry which is preliminary data.</text>
</comment>
<gene>
    <name evidence="1" type="ORF">ACFOMH_18190</name>
</gene>
<dbReference type="InterPro" id="IPR014894">
    <property type="entry name" value="DcrB/EagT6"/>
</dbReference>
<proteinExistence type="predicted"/>
<reference evidence="2" key="1">
    <citation type="journal article" date="2019" name="Int. J. Syst. Evol. Microbiol.">
        <title>The Global Catalogue of Microorganisms (GCM) 10K type strain sequencing project: providing services to taxonomists for standard genome sequencing and annotation.</title>
        <authorList>
            <consortium name="The Broad Institute Genomics Platform"/>
            <consortium name="The Broad Institute Genome Sequencing Center for Infectious Disease"/>
            <person name="Wu L."/>
            <person name="Ma J."/>
        </authorList>
    </citation>
    <scope>NUCLEOTIDE SEQUENCE [LARGE SCALE GENOMIC DNA]</scope>
    <source>
        <strain evidence="2">KCTC 42899</strain>
    </source>
</reference>
<keyword evidence="2" id="KW-1185">Reference proteome</keyword>
<protein>
    <submittedName>
        <fullName evidence="1">DcrB-related protein</fullName>
    </submittedName>
</protein>
<dbReference type="Pfam" id="PF08786">
    <property type="entry name" value="DcrB"/>
    <property type="match status" value="1"/>
</dbReference>
<dbReference type="EMBL" id="JBHRXJ010000019">
    <property type="protein sequence ID" value="MFC3530102.1"/>
    <property type="molecule type" value="Genomic_DNA"/>
</dbReference>
<dbReference type="Proteomes" id="UP001595721">
    <property type="component" value="Unassembled WGS sequence"/>
</dbReference>
<dbReference type="RefSeq" id="WP_377746252.1">
    <property type="nucleotide sequence ID" value="NZ_JBHRXJ010000019.1"/>
</dbReference>
<name>A0ABV7RAD5_9RHOB</name>
<evidence type="ECO:0000313" key="1">
    <source>
        <dbReference type="EMBL" id="MFC3530102.1"/>
    </source>
</evidence>
<accession>A0ABV7RAD5</accession>
<dbReference type="InterPro" id="IPR016123">
    <property type="entry name" value="Mog1/PsbP_a/b/a-sand"/>
</dbReference>
<dbReference type="Gene3D" id="3.40.1000.10">
    <property type="entry name" value="Mog1/PsbP, alpha/beta/alpha sandwich"/>
    <property type="match status" value="1"/>
</dbReference>
<organism evidence="1 2">
    <name type="scientific">Paracoccus mangrovi</name>
    <dbReference type="NCBI Taxonomy" id="1715645"/>
    <lineage>
        <taxon>Bacteria</taxon>
        <taxon>Pseudomonadati</taxon>
        <taxon>Pseudomonadota</taxon>
        <taxon>Alphaproteobacteria</taxon>
        <taxon>Rhodobacterales</taxon>
        <taxon>Paracoccaceae</taxon>
        <taxon>Paracoccus</taxon>
    </lineage>
</organism>
<evidence type="ECO:0000313" key="2">
    <source>
        <dbReference type="Proteomes" id="UP001595721"/>
    </source>
</evidence>
<dbReference type="SUPFAM" id="SSF55724">
    <property type="entry name" value="Mog1p/PsbP-like"/>
    <property type="match status" value="1"/>
</dbReference>
<sequence>MYRINEGTLDLPRDWADRSINVVASNPTGAGASLTITRDDMPWGMSFDEYVDEQTKQAAKALKNFEVIERRSLDLAGVPATEIESRWIAKQGPIHQLITTVQNGRRVLILTASLGGEMSESQKTEMRRIVATLRLERTEG</sequence>